<dbReference type="PANTHER" id="PTHR35391">
    <property type="entry name" value="C2H2-TYPE DOMAIN-CONTAINING PROTEIN-RELATED"/>
    <property type="match status" value="1"/>
</dbReference>
<evidence type="ECO:0000313" key="1">
    <source>
        <dbReference type="EMBL" id="KAK2733554.1"/>
    </source>
</evidence>
<gene>
    <name evidence="1" type="ORF">CKAH01_08349</name>
</gene>
<protein>
    <submittedName>
        <fullName evidence="1">Regulator of conidiation-1</fullName>
    </submittedName>
</protein>
<evidence type="ECO:0000313" key="2">
    <source>
        <dbReference type="Proteomes" id="UP001281614"/>
    </source>
</evidence>
<organism evidence="1 2">
    <name type="scientific">Colletotrichum kahawae</name>
    <name type="common">Coffee berry disease fungus</name>
    <dbReference type="NCBI Taxonomy" id="34407"/>
    <lineage>
        <taxon>Eukaryota</taxon>
        <taxon>Fungi</taxon>
        <taxon>Dikarya</taxon>
        <taxon>Ascomycota</taxon>
        <taxon>Pezizomycotina</taxon>
        <taxon>Sordariomycetes</taxon>
        <taxon>Hypocreomycetidae</taxon>
        <taxon>Glomerellales</taxon>
        <taxon>Glomerellaceae</taxon>
        <taxon>Colletotrichum</taxon>
        <taxon>Colletotrichum gloeosporioides species complex</taxon>
    </lineage>
</organism>
<dbReference type="Proteomes" id="UP001281614">
    <property type="component" value="Unassembled WGS sequence"/>
</dbReference>
<accession>A0AAD9Y3B6</accession>
<dbReference type="EMBL" id="VYYT01000499">
    <property type="protein sequence ID" value="KAK2733554.1"/>
    <property type="molecule type" value="Genomic_DNA"/>
</dbReference>
<dbReference type="PANTHER" id="PTHR35391:SF7">
    <property type="entry name" value="C2H2-TYPE DOMAIN-CONTAINING PROTEIN"/>
    <property type="match status" value="1"/>
</dbReference>
<comment type="caution">
    <text evidence="1">The sequence shown here is derived from an EMBL/GenBank/DDBJ whole genome shotgun (WGS) entry which is preliminary data.</text>
</comment>
<dbReference type="AlphaFoldDB" id="A0AAD9Y3B6"/>
<reference evidence="1" key="1">
    <citation type="submission" date="2023-02" db="EMBL/GenBank/DDBJ databases">
        <title>Colletotrichum kahawae CIFC_Que2 genome sequencing and assembly.</title>
        <authorList>
            <person name="Baroncelli R."/>
        </authorList>
    </citation>
    <scope>NUCLEOTIDE SEQUENCE</scope>
    <source>
        <strain evidence="1">CIFC_Que2</strain>
    </source>
</reference>
<sequence length="265" mass="29933">MQWAENLGRRANRTRGSLIISETDLEDFDVSSQDSDSNASSTSILIDVPDESRGSEIQMLVSAIKVSIDSLFRASVFIRKFKPSDRRQRATRSKAFDSRADVMYVGERYPMLRTKNESLIPKLGEANARRRQYFKYRRDHREKLASNADDDANKTFQQAELKAGQMGPITENTIKSGTTKASLFEKSEATEFLASTAEAKQKQDMLNMEDNFSAVSLANTIIESSEGELQFPPLPSEGEANESFECPYCLEIIQLKSSNKQSQWR</sequence>
<name>A0AAD9Y3B6_COLKA</name>
<proteinExistence type="predicted"/>
<keyword evidence="2" id="KW-1185">Reference proteome</keyword>